<evidence type="ECO:0000256" key="1">
    <source>
        <dbReference type="SAM" id="Phobius"/>
    </source>
</evidence>
<protein>
    <submittedName>
        <fullName evidence="2">DUF2651 domain-containing protein</fullName>
    </submittedName>
</protein>
<comment type="caution">
    <text evidence="2">The sequence shown here is derived from an EMBL/GenBank/DDBJ whole genome shotgun (WGS) entry which is preliminary data.</text>
</comment>
<name>A0A6I5A5L8_9BACI</name>
<proteinExistence type="predicted"/>
<keyword evidence="1" id="KW-1133">Transmembrane helix</keyword>
<keyword evidence="1" id="KW-0812">Transmembrane</keyword>
<dbReference type="RefSeq" id="WP_160910171.1">
    <property type="nucleotide sequence ID" value="NZ_WMEQ01000019.1"/>
</dbReference>
<feature type="transmembrane region" description="Helical" evidence="1">
    <location>
        <begin position="54"/>
        <end position="74"/>
    </location>
</feature>
<keyword evidence="1" id="KW-0472">Membrane</keyword>
<gene>
    <name evidence="2" type="ORF">GLW05_18935</name>
</gene>
<dbReference type="AlphaFoldDB" id="A0A6I5A5L8"/>
<evidence type="ECO:0000313" key="2">
    <source>
        <dbReference type="EMBL" id="MYL35656.1"/>
    </source>
</evidence>
<dbReference type="Proteomes" id="UP000468638">
    <property type="component" value="Unassembled WGS sequence"/>
</dbReference>
<sequence length="79" mass="8986">MNLFELVVFVFPLLTIGLGIFGYFILKKTYKVPLLVFIVSVVATYTIFNPSFWGWVVVYTLLSFGSGLVVKFIISKKNK</sequence>
<dbReference type="InterPro" id="IPR020258">
    <property type="entry name" value="Uncharacterised_YbeF"/>
</dbReference>
<organism evidence="2 3">
    <name type="scientific">Pontibacillus yanchengensis</name>
    <dbReference type="NCBI Taxonomy" id="462910"/>
    <lineage>
        <taxon>Bacteria</taxon>
        <taxon>Bacillati</taxon>
        <taxon>Bacillota</taxon>
        <taxon>Bacilli</taxon>
        <taxon>Bacillales</taxon>
        <taxon>Bacillaceae</taxon>
        <taxon>Pontibacillus</taxon>
    </lineage>
</organism>
<dbReference type="EMBL" id="WMEQ01000019">
    <property type="protein sequence ID" value="MYL35656.1"/>
    <property type="molecule type" value="Genomic_DNA"/>
</dbReference>
<feature type="transmembrane region" description="Helical" evidence="1">
    <location>
        <begin position="32"/>
        <end position="48"/>
    </location>
</feature>
<evidence type="ECO:0000313" key="3">
    <source>
        <dbReference type="Proteomes" id="UP000468638"/>
    </source>
</evidence>
<dbReference type="Pfam" id="PF10852">
    <property type="entry name" value="DUF2651"/>
    <property type="match status" value="1"/>
</dbReference>
<dbReference type="OrthoDB" id="2970135at2"/>
<feature type="transmembrane region" description="Helical" evidence="1">
    <location>
        <begin position="6"/>
        <end position="25"/>
    </location>
</feature>
<reference evidence="2 3" key="1">
    <citation type="submission" date="2019-11" db="EMBL/GenBank/DDBJ databases">
        <title>Genome sequences of 17 halophilic strains isolated from different environments.</title>
        <authorList>
            <person name="Furrow R.E."/>
        </authorList>
    </citation>
    <scope>NUCLEOTIDE SEQUENCE [LARGE SCALE GENOMIC DNA]</scope>
    <source>
        <strain evidence="2 3">22514_16_FS</strain>
    </source>
</reference>
<accession>A0A6I5A5L8</accession>